<sequence length="99" mass="10871">MTESSAHSIVVVNHSPLCACKFLVQPQKGSKEEHILRRQKSGTPPNLIISRSKGLTESGDNKASDTSRSPTPCWGTLVNCSWLWGQLMTVWEAIFSSSL</sequence>
<name>A0AAV4MQ20_CAEEX</name>
<protein>
    <submittedName>
        <fullName evidence="2">Uncharacterized protein</fullName>
    </submittedName>
</protein>
<dbReference type="EMBL" id="BPLR01002454">
    <property type="protein sequence ID" value="GIX73893.1"/>
    <property type="molecule type" value="Genomic_DNA"/>
</dbReference>
<reference evidence="2 3" key="1">
    <citation type="submission" date="2021-06" db="EMBL/GenBank/DDBJ databases">
        <title>Caerostris extrusa draft genome.</title>
        <authorList>
            <person name="Kono N."/>
            <person name="Arakawa K."/>
        </authorList>
    </citation>
    <scope>NUCLEOTIDE SEQUENCE [LARGE SCALE GENOMIC DNA]</scope>
</reference>
<comment type="caution">
    <text evidence="2">The sequence shown here is derived from an EMBL/GenBank/DDBJ whole genome shotgun (WGS) entry which is preliminary data.</text>
</comment>
<evidence type="ECO:0000313" key="3">
    <source>
        <dbReference type="Proteomes" id="UP001054945"/>
    </source>
</evidence>
<feature type="region of interest" description="Disordered" evidence="1">
    <location>
        <begin position="29"/>
        <end position="70"/>
    </location>
</feature>
<keyword evidence="3" id="KW-1185">Reference proteome</keyword>
<gene>
    <name evidence="2" type="ORF">CEXT_51021</name>
</gene>
<dbReference type="AlphaFoldDB" id="A0AAV4MQ20"/>
<evidence type="ECO:0000313" key="2">
    <source>
        <dbReference type="EMBL" id="GIX73893.1"/>
    </source>
</evidence>
<dbReference type="Proteomes" id="UP001054945">
    <property type="component" value="Unassembled WGS sequence"/>
</dbReference>
<evidence type="ECO:0000256" key="1">
    <source>
        <dbReference type="SAM" id="MobiDB-lite"/>
    </source>
</evidence>
<proteinExistence type="predicted"/>
<accession>A0AAV4MQ20</accession>
<organism evidence="2 3">
    <name type="scientific">Caerostris extrusa</name>
    <name type="common">Bark spider</name>
    <name type="synonym">Caerostris bankana</name>
    <dbReference type="NCBI Taxonomy" id="172846"/>
    <lineage>
        <taxon>Eukaryota</taxon>
        <taxon>Metazoa</taxon>
        <taxon>Ecdysozoa</taxon>
        <taxon>Arthropoda</taxon>
        <taxon>Chelicerata</taxon>
        <taxon>Arachnida</taxon>
        <taxon>Araneae</taxon>
        <taxon>Araneomorphae</taxon>
        <taxon>Entelegynae</taxon>
        <taxon>Araneoidea</taxon>
        <taxon>Araneidae</taxon>
        <taxon>Caerostris</taxon>
    </lineage>
</organism>